<dbReference type="RefSeq" id="WP_430640259.1">
    <property type="nucleotide sequence ID" value="NZ_JAFCKD010000360.1"/>
</dbReference>
<sequence length="162" mass="17959">MGYLHDGHLALIAASQAKCDVTVVSIFVNPTQFGANEDLSTYLRDFLRDEELCRDLVLRSSSRPMHRKSIRAISKPLLNLATSRNLYAALSGPDIFAVRLSSASCSNMVQPHVAFLGQKDVQQCVVVRRMVVDLNVPIEIVTVPTVREKDGPAMSSRNRYLS</sequence>
<accession>A0A0E4BRP9</accession>
<dbReference type="Gene3D" id="3.40.50.620">
    <property type="entry name" value="HUPs"/>
    <property type="match status" value="1"/>
</dbReference>
<dbReference type="Proteomes" id="UP000063308">
    <property type="component" value="Chromosome"/>
</dbReference>
<evidence type="ECO:0000256" key="1">
    <source>
        <dbReference type="ARBA" id="ARBA00022741"/>
    </source>
</evidence>
<dbReference type="PANTHER" id="PTHR21299:SF1">
    <property type="entry name" value="PANTOATE--BETA-ALANINE LIGASE"/>
    <property type="match status" value="1"/>
</dbReference>
<evidence type="ECO:0008006" key="5">
    <source>
        <dbReference type="Google" id="ProtNLM"/>
    </source>
</evidence>
<keyword evidence="2" id="KW-0067">ATP-binding</keyword>
<evidence type="ECO:0000313" key="3">
    <source>
        <dbReference type="EMBL" id="BAR58498.1"/>
    </source>
</evidence>
<dbReference type="GO" id="GO:0004592">
    <property type="term" value="F:pantoate-beta-alanine ligase activity"/>
    <property type="evidence" value="ECO:0007669"/>
    <property type="project" value="InterPro"/>
</dbReference>
<dbReference type="GO" id="GO:0005829">
    <property type="term" value="C:cytosol"/>
    <property type="evidence" value="ECO:0007669"/>
    <property type="project" value="TreeGrafter"/>
</dbReference>
<keyword evidence="1" id="KW-0547">Nucleotide-binding</keyword>
<reference evidence="3 4" key="1">
    <citation type="submission" date="2014-11" db="EMBL/GenBank/DDBJ databases">
        <title>Symbiosis island explosion on the genome of extra-slow-growing strains of soybean bradyrhizobia with massive insertion sequences.</title>
        <authorList>
            <person name="Iida T."/>
            <person name="Minamisawa K."/>
        </authorList>
    </citation>
    <scope>NUCLEOTIDE SEQUENCE [LARGE SCALE GENOMIC DNA]</scope>
    <source>
        <strain evidence="3 4">NK6</strain>
    </source>
</reference>
<dbReference type="SUPFAM" id="SSF52374">
    <property type="entry name" value="Nucleotidylyl transferase"/>
    <property type="match status" value="1"/>
</dbReference>
<organism evidence="3 4">
    <name type="scientific">Bradyrhizobium diazoefficiens</name>
    <dbReference type="NCBI Taxonomy" id="1355477"/>
    <lineage>
        <taxon>Bacteria</taxon>
        <taxon>Pseudomonadati</taxon>
        <taxon>Pseudomonadota</taxon>
        <taxon>Alphaproteobacteria</taxon>
        <taxon>Hyphomicrobiales</taxon>
        <taxon>Nitrobacteraceae</taxon>
        <taxon>Bradyrhizobium</taxon>
    </lineage>
</organism>
<dbReference type="GO" id="GO:0015940">
    <property type="term" value="P:pantothenate biosynthetic process"/>
    <property type="evidence" value="ECO:0007669"/>
    <property type="project" value="InterPro"/>
</dbReference>
<dbReference type="PANTHER" id="PTHR21299">
    <property type="entry name" value="CYTIDYLATE KINASE/PANTOATE-BETA-ALANINE LIGASE"/>
    <property type="match status" value="1"/>
</dbReference>
<evidence type="ECO:0000256" key="2">
    <source>
        <dbReference type="ARBA" id="ARBA00022840"/>
    </source>
</evidence>
<dbReference type="AlphaFoldDB" id="A0A0E4BRP9"/>
<dbReference type="InterPro" id="IPR003721">
    <property type="entry name" value="Pantoate_ligase"/>
</dbReference>
<protein>
    <recommendedName>
        <fullName evidence="5">Pantoate-activating enzyme</fullName>
    </recommendedName>
</protein>
<name>A0A0E4BRP9_9BRAD</name>
<dbReference type="Pfam" id="PF02569">
    <property type="entry name" value="Pantoate_ligase"/>
    <property type="match status" value="1"/>
</dbReference>
<dbReference type="InterPro" id="IPR014729">
    <property type="entry name" value="Rossmann-like_a/b/a_fold"/>
</dbReference>
<evidence type="ECO:0000313" key="4">
    <source>
        <dbReference type="Proteomes" id="UP000063308"/>
    </source>
</evidence>
<dbReference type="GO" id="GO:0005524">
    <property type="term" value="F:ATP binding"/>
    <property type="evidence" value="ECO:0007669"/>
    <property type="project" value="UniProtKB-KW"/>
</dbReference>
<dbReference type="EMBL" id="AP014685">
    <property type="protein sequence ID" value="BAR58498.1"/>
    <property type="molecule type" value="Genomic_DNA"/>
</dbReference>
<gene>
    <name evidence="3" type="ORF">NK6_5339</name>
</gene>
<proteinExistence type="predicted"/>